<evidence type="ECO:0000256" key="6">
    <source>
        <dbReference type="ARBA" id="ARBA00022525"/>
    </source>
</evidence>
<dbReference type="SUPFAM" id="SSF51556">
    <property type="entry name" value="Metallo-dependent hydrolases"/>
    <property type="match status" value="1"/>
</dbReference>
<reference evidence="14" key="1">
    <citation type="submission" date="2023-11" db="EMBL/GenBank/DDBJ databases">
        <title>Genome assemblies of two species of porcelain crab, Petrolisthes cinctipes and Petrolisthes manimaculis (Anomura: Porcellanidae).</title>
        <authorList>
            <person name="Angst P."/>
        </authorList>
    </citation>
    <scope>NUCLEOTIDE SEQUENCE</scope>
    <source>
        <strain evidence="14">PB745_02</strain>
        <tissue evidence="14">Gill</tissue>
    </source>
</reference>
<feature type="domain" description="Adenosine/AMP deaminase N-terminal" evidence="13">
    <location>
        <begin position="4"/>
        <end position="78"/>
    </location>
</feature>
<comment type="cofactor">
    <cofactor evidence="1">
        <name>Zn(2+)</name>
        <dbReference type="ChEBI" id="CHEBI:29105"/>
    </cofactor>
</comment>
<evidence type="ECO:0000256" key="8">
    <source>
        <dbReference type="ARBA" id="ARBA00022729"/>
    </source>
</evidence>
<dbReference type="GO" id="GO:0046872">
    <property type="term" value="F:metal ion binding"/>
    <property type="evidence" value="ECO:0007669"/>
    <property type="project" value="UniProtKB-KW"/>
</dbReference>
<dbReference type="InterPro" id="IPR001365">
    <property type="entry name" value="A_deaminase_dom"/>
</dbReference>
<dbReference type="PANTHER" id="PTHR11409">
    <property type="entry name" value="ADENOSINE DEAMINASE"/>
    <property type="match status" value="1"/>
</dbReference>
<dbReference type="Pfam" id="PF08451">
    <property type="entry name" value="A_deaminase_N"/>
    <property type="match status" value="1"/>
</dbReference>
<protein>
    <recommendedName>
        <fullName evidence="5">Adenosine deaminase</fullName>
        <ecNumber evidence="4">3.5.4.4</ecNumber>
    </recommendedName>
</protein>
<dbReference type="AlphaFoldDB" id="A0AAE1NSR2"/>
<evidence type="ECO:0000256" key="10">
    <source>
        <dbReference type="ARBA" id="ARBA00047764"/>
    </source>
</evidence>
<feature type="compositionally biased region" description="Basic and acidic residues" evidence="11">
    <location>
        <begin position="638"/>
        <end position="657"/>
    </location>
</feature>
<sequence>MNISEYKEQRESFLAQEKIVILGQDQVLTTDEEAVNQILLTAKMVEMNNAFDTLNFLPAKNFLTVISDIQASEVFKFIQKMPKGAALHVHDTALTSLEWVIQELTYWPDLYMCITPQDILLLKFFDNPDTSCTWSLVSEVRDSYPSTKEFDDELYGRISLVTATPEEDYPDINAVWNAFSKYFIATTDLIMYRPAWEAYLYRALDEFRTDNTLYVEFRGTLPMLYELDGTQLSPDETLTVYQDTIQLYVHDHPDDFMGTRYIYAPPRMVDNTTLNGYVDTMIDIVGKFPNMVAGFDLVGQEDMGEPLINLLEPLLRLADADIPVFYHAGETNWMGMSTDENLVDALLLNATRIGHGYALVKHPKAKELALQHNTPIEVCPVSNQVLNLVSDLRNHPAAHLVAEGFPIVISSDDPGAWGAKGLSYDFYEAFMALGGAKADLRFLKQLAINSITYSSVDENTKTLMMQRWQEKWNTFISETLNLHTNNYISDTLSLHTNTIKEVGVVGEAKGGMEGVGMGMGMGMGMDVTNEEEEGYVTTTTFTPIPTFTTVTAVEVSPCGRVVVVGGVDVGGMGVVEWCSWPPTQQHTPSHNNILTGHIAHHMEFSADGRVLGILSLLQSTAEDDDDCGGGGGGGGGETRNERNELEKERIRECEMNKRNISHTTVASGVPGKDNIQGQLPERVPVS</sequence>
<dbReference type="InterPro" id="IPR032466">
    <property type="entry name" value="Metal_Hydrolase"/>
</dbReference>
<evidence type="ECO:0000313" key="14">
    <source>
        <dbReference type="EMBL" id="KAK4294391.1"/>
    </source>
</evidence>
<evidence type="ECO:0000256" key="11">
    <source>
        <dbReference type="SAM" id="MobiDB-lite"/>
    </source>
</evidence>
<dbReference type="InterPro" id="IPR013659">
    <property type="entry name" value="A_deaminase_N"/>
</dbReference>
<evidence type="ECO:0000256" key="5">
    <source>
        <dbReference type="ARBA" id="ARBA00018099"/>
    </source>
</evidence>
<feature type="region of interest" description="Disordered" evidence="11">
    <location>
        <begin position="621"/>
        <end position="686"/>
    </location>
</feature>
<evidence type="ECO:0000256" key="9">
    <source>
        <dbReference type="ARBA" id="ARBA00022801"/>
    </source>
</evidence>
<feature type="domain" description="Adenosine deaminase" evidence="12">
    <location>
        <begin position="175"/>
        <end position="467"/>
    </location>
</feature>
<evidence type="ECO:0000259" key="12">
    <source>
        <dbReference type="Pfam" id="PF00962"/>
    </source>
</evidence>
<evidence type="ECO:0000256" key="4">
    <source>
        <dbReference type="ARBA" id="ARBA00012784"/>
    </source>
</evidence>
<evidence type="ECO:0000259" key="13">
    <source>
        <dbReference type="Pfam" id="PF08451"/>
    </source>
</evidence>
<comment type="catalytic activity">
    <reaction evidence="10">
        <text>adenosine + H2O + H(+) = inosine + NH4(+)</text>
        <dbReference type="Rhea" id="RHEA:24408"/>
        <dbReference type="ChEBI" id="CHEBI:15377"/>
        <dbReference type="ChEBI" id="CHEBI:15378"/>
        <dbReference type="ChEBI" id="CHEBI:16335"/>
        <dbReference type="ChEBI" id="CHEBI:17596"/>
        <dbReference type="ChEBI" id="CHEBI:28938"/>
        <dbReference type="EC" id="3.5.4.4"/>
    </reaction>
</comment>
<accession>A0AAE1NSR2</accession>
<dbReference type="Pfam" id="PF00962">
    <property type="entry name" value="A_deaminase"/>
    <property type="match status" value="1"/>
</dbReference>
<dbReference type="FunFam" id="3.20.20.140:FF:000017">
    <property type="entry name" value="Adenosine deaminase 2"/>
    <property type="match status" value="1"/>
</dbReference>
<dbReference type="Proteomes" id="UP001292094">
    <property type="component" value="Unassembled WGS sequence"/>
</dbReference>
<keyword evidence="9" id="KW-0378">Hydrolase</keyword>
<keyword evidence="8" id="KW-0732">Signal</keyword>
<gene>
    <name evidence="14" type="ORF">Pmani_032975</name>
</gene>
<organism evidence="14 15">
    <name type="scientific">Petrolisthes manimaculis</name>
    <dbReference type="NCBI Taxonomy" id="1843537"/>
    <lineage>
        <taxon>Eukaryota</taxon>
        <taxon>Metazoa</taxon>
        <taxon>Ecdysozoa</taxon>
        <taxon>Arthropoda</taxon>
        <taxon>Crustacea</taxon>
        <taxon>Multicrustacea</taxon>
        <taxon>Malacostraca</taxon>
        <taxon>Eumalacostraca</taxon>
        <taxon>Eucarida</taxon>
        <taxon>Decapoda</taxon>
        <taxon>Pleocyemata</taxon>
        <taxon>Anomura</taxon>
        <taxon>Galatheoidea</taxon>
        <taxon>Porcellanidae</taxon>
        <taxon>Petrolisthes</taxon>
    </lineage>
</organism>
<dbReference type="GO" id="GO:0006154">
    <property type="term" value="P:adenosine catabolic process"/>
    <property type="evidence" value="ECO:0007669"/>
    <property type="project" value="InterPro"/>
</dbReference>
<dbReference type="InterPro" id="IPR006330">
    <property type="entry name" value="Ado/ade_deaminase"/>
</dbReference>
<dbReference type="GO" id="GO:0005615">
    <property type="term" value="C:extracellular space"/>
    <property type="evidence" value="ECO:0007669"/>
    <property type="project" value="InterPro"/>
</dbReference>
<dbReference type="InterPro" id="IPR006331">
    <property type="entry name" value="ADGF"/>
</dbReference>
<dbReference type="EMBL" id="JAWZYT010004300">
    <property type="protein sequence ID" value="KAK4294391.1"/>
    <property type="molecule type" value="Genomic_DNA"/>
</dbReference>
<evidence type="ECO:0000256" key="1">
    <source>
        <dbReference type="ARBA" id="ARBA00001947"/>
    </source>
</evidence>
<comment type="caution">
    <text evidence="14">The sequence shown here is derived from an EMBL/GenBank/DDBJ whole genome shotgun (WGS) entry which is preliminary data.</text>
</comment>
<dbReference type="Gene3D" id="3.20.20.140">
    <property type="entry name" value="Metal-dependent hydrolases"/>
    <property type="match status" value="1"/>
</dbReference>
<name>A0AAE1NSR2_9EUCA</name>
<evidence type="ECO:0000256" key="2">
    <source>
        <dbReference type="ARBA" id="ARBA00004613"/>
    </source>
</evidence>
<evidence type="ECO:0000256" key="3">
    <source>
        <dbReference type="ARBA" id="ARBA00006083"/>
    </source>
</evidence>
<dbReference type="EC" id="3.5.4.4" evidence="4"/>
<dbReference type="GO" id="GO:0046103">
    <property type="term" value="P:inosine biosynthetic process"/>
    <property type="evidence" value="ECO:0007669"/>
    <property type="project" value="TreeGrafter"/>
</dbReference>
<keyword evidence="7" id="KW-0479">Metal-binding</keyword>
<dbReference type="PANTHER" id="PTHR11409:SF39">
    <property type="entry name" value="ADENOSINE DEAMINASE 2"/>
    <property type="match status" value="1"/>
</dbReference>
<evidence type="ECO:0000256" key="7">
    <source>
        <dbReference type="ARBA" id="ARBA00022723"/>
    </source>
</evidence>
<proteinExistence type="inferred from homology"/>
<comment type="similarity">
    <text evidence="3">Belongs to the metallo-dependent hydrolases superfamily. Adenosine and AMP deaminases family. ADGF subfamily.</text>
</comment>
<keyword evidence="6" id="KW-0964">Secreted</keyword>
<keyword evidence="15" id="KW-1185">Reference proteome</keyword>
<comment type="subcellular location">
    <subcellularLocation>
        <location evidence="2">Secreted</location>
    </subcellularLocation>
</comment>
<dbReference type="NCBIfam" id="TIGR01431">
    <property type="entry name" value="adm_rel"/>
    <property type="match status" value="1"/>
</dbReference>
<feature type="compositionally biased region" description="Gly residues" evidence="11">
    <location>
        <begin position="628"/>
        <end position="637"/>
    </location>
</feature>
<evidence type="ECO:0000313" key="15">
    <source>
        <dbReference type="Proteomes" id="UP001292094"/>
    </source>
</evidence>
<dbReference type="GO" id="GO:0004000">
    <property type="term" value="F:adenosine deaminase activity"/>
    <property type="evidence" value="ECO:0007669"/>
    <property type="project" value="InterPro"/>
</dbReference>